<evidence type="ECO:0000256" key="5">
    <source>
        <dbReference type="ARBA" id="ARBA00023136"/>
    </source>
</evidence>
<proteinExistence type="inferred from homology"/>
<feature type="region of interest" description="Disordered" evidence="6">
    <location>
        <begin position="284"/>
        <end position="306"/>
    </location>
</feature>
<dbReference type="PANTHER" id="PTHR19444:SF50">
    <property type="match status" value="1"/>
</dbReference>
<name>A0ABQ9GI95_9NEOP</name>
<evidence type="ECO:0000256" key="6">
    <source>
        <dbReference type="SAM" id="MobiDB-lite"/>
    </source>
</evidence>
<organism evidence="9 10">
    <name type="scientific">Dryococelus australis</name>
    <dbReference type="NCBI Taxonomy" id="614101"/>
    <lineage>
        <taxon>Eukaryota</taxon>
        <taxon>Metazoa</taxon>
        <taxon>Ecdysozoa</taxon>
        <taxon>Arthropoda</taxon>
        <taxon>Hexapoda</taxon>
        <taxon>Insecta</taxon>
        <taxon>Pterygota</taxon>
        <taxon>Neoptera</taxon>
        <taxon>Polyneoptera</taxon>
        <taxon>Phasmatodea</taxon>
        <taxon>Verophasmatodea</taxon>
        <taxon>Anareolatae</taxon>
        <taxon>Phasmatidae</taxon>
        <taxon>Eurycanthinae</taxon>
        <taxon>Dryococelus</taxon>
    </lineage>
</organism>
<feature type="transmembrane region" description="Helical" evidence="7">
    <location>
        <begin position="409"/>
        <end position="430"/>
    </location>
</feature>
<evidence type="ECO:0000256" key="2">
    <source>
        <dbReference type="ARBA" id="ARBA00009172"/>
    </source>
</evidence>
<gene>
    <name evidence="9" type="ORF">PR048_028084</name>
</gene>
<evidence type="ECO:0000256" key="4">
    <source>
        <dbReference type="ARBA" id="ARBA00022989"/>
    </source>
</evidence>
<comment type="similarity">
    <text evidence="2">Belongs to the unc-93 family.</text>
</comment>
<feature type="transmembrane region" description="Helical" evidence="7">
    <location>
        <begin position="436"/>
        <end position="455"/>
    </location>
</feature>
<dbReference type="InterPro" id="IPR051951">
    <property type="entry name" value="UNC-93_regulatory"/>
</dbReference>
<dbReference type="EMBL" id="JARBHB010000012">
    <property type="protein sequence ID" value="KAJ8871747.1"/>
    <property type="molecule type" value="Genomic_DNA"/>
</dbReference>
<sequence>MERLDENRHKYGLIARGRPCWLSGQTARLPLRRSGFNPRPGHWNFACGNRAGRCPSFRRRSMFTSITLIGSRDLAVKSPPRSLHSLTHAVSVSVVIVTGTQVAGLQEDGGGVFPGVHPVHHGAAGRHVVHADPGRRSDRRCARAHLLCLQHLPAAAGTLHAAIQSLLGGHARAPPLHLLCLRQPLAGLGQRHHRPRAGRRRGAGDPERQHGGAAGELLRRELLPREHRRHQGRPLPGEAVQRTRAYRRQDILAVRRRRLPHRLTRRVVPRQPMRVKLGEYGAAPECNGRGKRDIPEKMRRPAAWSGTIPSCENPGATLPYNDSKDSHLSGFTLLTSTVRLMKNRNQLLIIPITIWCGMHRAFIEEEFTQAYVSCAWRISNIGTVMICYGLATAAASMLMGVLGSATVRVLAVCLATVLQIGVLFVLLYWHQLTRNLHSYTVVAGVWAVIGSVWLVQLNTLCTRLFPGDEEAAFSNYRLWDAVGFVLVSSYSNFVCMRAKLYIQMTSVVVGAVFYLVMEGAWHRDRKKTAVKISS</sequence>
<evidence type="ECO:0000259" key="8">
    <source>
        <dbReference type="Pfam" id="PF12832"/>
    </source>
</evidence>
<evidence type="ECO:0000256" key="1">
    <source>
        <dbReference type="ARBA" id="ARBA00004141"/>
    </source>
</evidence>
<evidence type="ECO:0000313" key="9">
    <source>
        <dbReference type="EMBL" id="KAJ8871747.1"/>
    </source>
</evidence>
<comment type="caution">
    <text evidence="9">The sequence shown here is derived from an EMBL/GenBank/DDBJ whole genome shotgun (WGS) entry which is preliminary data.</text>
</comment>
<feature type="domain" description="Major facilitator superfamily associated" evidence="8">
    <location>
        <begin position="378"/>
        <end position="516"/>
    </location>
</feature>
<dbReference type="PANTHER" id="PTHR19444">
    <property type="entry name" value="UNC-93 RELATED"/>
    <property type="match status" value="1"/>
</dbReference>
<feature type="transmembrane region" description="Helical" evidence="7">
    <location>
        <begin position="500"/>
        <end position="517"/>
    </location>
</feature>
<dbReference type="InterPro" id="IPR024989">
    <property type="entry name" value="MFS_assoc_dom"/>
</dbReference>
<evidence type="ECO:0000313" key="10">
    <source>
        <dbReference type="Proteomes" id="UP001159363"/>
    </source>
</evidence>
<feature type="region of interest" description="Disordered" evidence="6">
    <location>
        <begin position="189"/>
        <end position="218"/>
    </location>
</feature>
<keyword evidence="5 7" id="KW-0472">Membrane</keyword>
<dbReference type="InterPro" id="IPR036259">
    <property type="entry name" value="MFS_trans_sf"/>
</dbReference>
<accession>A0ABQ9GI95</accession>
<keyword evidence="4 7" id="KW-1133">Transmembrane helix</keyword>
<evidence type="ECO:0000256" key="3">
    <source>
        <dbReference type="ARBA" id="ARBA00022692"/>
    </source>
</evidence>
<feature type="compositionally biased region" description="Basic residues" evidence="6">
    <location>
        <begin position="190"/>
        <end position="201"/>
    </location>
</feature>
<keyword evidence="3 7" id="KW-0812">Transmembrane</keyword>
<reference evidence="9 10" key="1">
    <citation type="submission" date="2023-02" db="EMBL/GenBank/DDBJ databases">
        <title>LHISI_Scaffold_Assembly.</title>
        <authorList>
            <person name="Stuart O.P."/>
            <person name="Cleave R."/>
            <person name="Magrath M.J.L."/>
            <person name="Mikheyev A.S."/>
        </authorList>
    </citation>
    <scope>NUCLEOTIDE SEQUENCE [LARGE SCALE GENOMIC DNA]</scope>
    <source>
        <strain evidence="9">Daus_M_001</strain>
        <tissue evidence="9">Leg muscle</tissue>
    </source>
</reference>
<feature type="compositionally biased region" description="Basic and acidic residues" evidence="6">
    <location>
        <begin position="288"/>
        <end position="299"/>
    </location>
</feature>
<keyword evidence="10" id="KW-1185">Reference proteome</keyword>
<protein>
    <recommendedName>
        <fullName evidence="8">Major facilitator superfamily associated domain-containing protein</fullName>
    </recommendedName>
</protein>
<comment type="subcellular location">
    <subcellularLocation>
        <location evidence="1">Membrane</location>
        <topology evidence="1">Multi-pass membrane protein</topology>
    </subcellularLocation>
</comment>
<dbReference type="SUPFAM" id="SSF103473">
    <property type="entry name" value="MFS general substrate transporter"/>
    <property type="match status" value="1"/>
</dbReference>
<feature type="transmembrane region" description="Helical" evidence="7">
    <location>
        <begin position="383"/>
        <end position="402"/>
    </location>
</feature>
<dbReference type="Proteomes" id="UP001159363">
    <property type="component" value="Chromosome 11"/>
</dbReference>
<dbReference type="Pfam" id="PF12832">
    <property type="entry name" value="MFS_1_like"/>
    <property type="match status" value="1"/>
</dbReference>
<evidence type="ECO:0000256" key="7">
    <source>
        <dbReference type="SAM" id="Phobius"/>
    </source>
</evidence>